<accession>A0A397VVG3</accession>
<feature type="compositionally biased region" description="Polar residues" evidence="1">
    <location>
        <begin position="511"/>
        <end position="523"/>
    </location>
</feature>
<dbReference type="GO" id="GO:0003676">
    <property type="term" value="F:nucleic acid binding"/>
    <property type="evidence" value="ECO:0007669"/>
    <property type="project" value="InterPro"/>
</dbReference>
<sequence>MDAEDLFEGGNDNNLECYLNEAFHDNVDAEDLLEDSETSLENSEAITLEKGQSFDDFDHAEKHIQDYAKYMGFKVAKSEKSGKTVRQGCKWHINLSRPTKNNPNSRVFVTTFVNEHNHKMCSEALQFEKLKAFTNQMKEDIEFYIKECHFEIQRHKPSAGYNKADTARLYEELQAKKHEDPRWFVELKFGDLIGHNNTAGTNRYHMPLSLFVITDDNMKSRIIAQALLNDKTKESYQWVLHMTKKATRGRIPNENIKKVLHEKLDGSFSDFYFYFWKYRNADTPDVFNHYWNEMINNYLTACTYLQNQLYDRCRLWARVFTTTLFTLGIESTSFVESQNAGLKRIIESSNMSLYELGKVLIDSAEDNIKQKQYKDLIRGVSLKVNITTIFPQIELLISYYLHPKVIWFLVDQMKKSVFYLSFRFSIKEIQNMSVNEPSESDNFEDEPDRDHEFVEIVKTYLASIHEKETRSQQANNSENEDSDKENNTLPNIVLRNQRKVATRGRPKLSSHRNQQSQRSASESLNDKRKRGQNQCSYCKELGHNIATCSKKVKDQQL</sequence>
<feature type="compositionally biased region" description="Basic residues" evidence="1">
    <location>
        <begin position="496"/>
        <end position="510"/>
    </location>
</feature>
<evidence type="ECO:0000313" key="3">
    <source>
        <dbReference type="Proteomes" id="UP000266673"/>
    </source>
</evidence>
<dbReference type="EMBL" id="QKWP01000283">
    <property type="protein sequence ID" value="RIB23006.1"/>
    <property type="molecule type" value="Genomic_DNA"/>
</dbReference>
<dbReference type="OrthoDB" id="2444656at2759"/>
<proteinExistence type="predicted"/>
<dbReference type="SUPFAM" id="SSF57756">
    <property type="entry name" value="Retrovirus zinc finger-like domains"/>
    <property type="match status" value="1"/>
</dbReference>
<evidence type="ECO:0000256" key="1">
    <source>
        <dbReference type="SAM" id="MobiDB-lite"/>
    </source>
</evidence>
<feature type="region of interest" description="Disordered" evidence="1">
    <location>
        <begin position="467"/>
        <end position="530"/>
    </location>
</feature>
<dbReference type="Proteomes" id="UP000266673">
    <property type="component" value="Unassembled WGS sequence"/>
</dbReference>
<dbReference type="STRING" id="44941.A0A397VVG3"/>
<dbReference type="InterPro" id="IPR031052">
    <property type="entry name" value="FHY3/FAR1"/>
</dbReference>
<comment type="caution">
    <text evidence="2">The sequence shown here is derived from an EMBL/GenBank/DDBJ whole genome shotgun (WGS) entry which is preliminary data.</text>
</comment>
<dbReference type="PANTHER" id="PTHR31669:SF251">
    <property type="entry name" value="PROTEIN FAR1-RELATED SEQUENCE"/>
    <property type="match status" value="1"/>
</dbReference>
<dbReference type="GO" id="GO:0006355">
    <property type="term" value="P:regulation of DNA-templated transcription"/>
    <property type="evidence" value="ECO:0007669"/>
    <property type="project" value="InterPro"/>
</dbReference>
<dbReference type="InterPro" id="IPR036875">
    <property type="entry name" value="Znf_CCHC_sf"/>
</dbReference>
<evidence type="ECO:0000313" key="2">
    <source>
        <dbReference type="EMBL" id="RIB23006.1"/>
    </source>
</evidence>
<organism evidence="2 3">
    <name type="scientific">Gigaspora rosea</name>
    <dbReference type="NCBI Taxonomy" id="44941"/>
    <lineage>
        <taxon>Eukaryota</taxon>
        <taxon>Fungi</taxon>
        <taxon>Fungi incertae sedis</taxon>
        <taxon>Mucoromycota</taxon>
        <taxon>Glomeromycotina</taxon>
        <taxon>Glomeromycetes</taxon>
        <taxon>Diversisporales</taxon>
        <taxon>Gigasporaceae</taxon>
        <taxon>Gigaspora</taxon>
    </lineage>
</organism>
<reference evidence="2 3" key="1">
    <citation type="submission" date="2018-06" db="EMBL/GenBank/DDBJ databases">
        <title>Comparative genomics reveals the genomic features of Rhizophagus irregularis, R. cerebriforme, R. diaphanum and Gigaspora rosea, and their symbiotic lifestyle signature.</title>
        <authorList>
            <person name="Morin E."/>
            <person name="San Clemente H."/>
            <person name="Chen E.C.H."/>
            <person name="De La Providencia I."/>
            <person name="Hainaut M."/>
            <person name="Kuo A."/>
            <person name="Kohler A."/>
            <person name="Murat C."/>
            <person name="Tang N."/>
            <person name="Roy S."/>
            <person name="Loubradou J."/>
            <person name="Henrissat B."/>
            <person name="Grigoriev I.V."/>
            <person name="Corradi N."/>
            <person name="Roux C."/>
            <person name="Martin F.M."/>
        </authorList>
    </citation>
    <scope>NUCLEOTIDE SEQUENCE [LARGE SCALE GENOMIC DNA]</scope>
    <source>
        <strain evidence="2 3">DAOM 194757</strain>
    </source>
</reference>
<dbReference type="PANTHER" id="PTHR31669">
    <property type="entry name" value="PROTEIN FAR1-RELATED SEQUENCE 10-RELATED"/>
    <property type="match status" value="1"/>
</dbReference>
<dbReference type="AlphaFoldDB" id="A0A397VVG3"/>
<gene>
    <name evidence="2" type="ORF">C2G38_2172475</name>
</gene>
<dbReference type="GO" id="GO:0008270">
    <property type="term" value="F:zinc ion binding"/>
    <property type="evidence" value="ECO:0007669"/>
    <property type="project" value="InterPro"/>
</dbReference>
<protein>
    <submittedName>
        <fullName evidence="2">Uncharacterized protein</fullName>
    </submittedName>
</protein>
<keyword evidence="3" id="KW-1185">Reference proteome</keyword>
<name>A0A397VVG3_9GLOM</name>